<evidence type="ECO:0000256" key="3">
    <source>
        <dbReference type="SAM" id="SignalP"/>
    </source>
</evidence>
<feature type="chain" id="PRO_5046090169" evidence="3">
    <location>
        <begin position="31"/>
        <end position="419"/>
    </location>
</feature>
<evidence type="ECO:0000313" key="5">
    <source>
        <dbReference type="Proteomes" id="UP000584642"/>
    </source>
</evidence>
<evidence type="ECO:0000313" key="4">
    <source>
        <dbReference type="EMBL" id="NYZ22983.1"/>
    </source>
</evidence>
<dbReference type="Proteomes" id="UP000584642">
    <property type="component" value="Unassembled WGS sequence"/>
</dbReference>
<organism evidence="4 5">
    <name type="scientific">Azospirillum oleiclasticum</name>
    <dbReference type="NCBI Taxonomy" id="2735135"/>
    <lineage>
        <taxon>Bacteria</taxon>
        <taxon>Pseudomonadati</taxon>
        <taxon>Pseudomonadota</taxon>
        <taxon>Alphaproteobacteria</taxon>
        <taxon>Rhodospirillales</taxon>
        <taxon>Azospirillaceae</taxon>
        <taxon>Azospirillum</taxon>
    </lineage>
</organism>
<dbReference type="InterPro" id="IPR015943">
    <property type="entry name" value="WD40/YVTN_repeat-like_dom_sf"/>
</dbReference>
<feature type="signal peptide" evidence="3">
    <location>
        <begin position="1"/>
        <end position="30"/>
    </location>
</feature>
<dbReference type="RefSeq" id="WP_180284759.1">
    <property type="nucleotide sequence ID" value="NZ_JABFDB010000023.1"/>
</dbReference>
<comment type="similarity">
    <text evidence="1">Belongs to the cycloisomerase 2 family.</text>
</comment>
<comment type="caution">
    <text evidence="4">The sequence shown here is derived from an EMBL/GenBank/DDBJ whole genome shotgun (WGS) entry which is preliminary data.</text>
</comment>
<dbReference type="Pfam" id="PF10282">
    <property type="entry name" value="Lactonase"/>
    <property type="match status" value="1"/>
</dbReference>
<keyword evidence="2" id="KW-0313">Glucose metabolism</keyword>
<sequence>MLDRRRFTQSLVVGMSLPVLSAAPWRLASAAPAGRTALYVAVGPDLTLYDTGGDGTAAVARGTVTVPAPIQYVWKHPSKPFVFVASSNRFSSTTNDKHHVTTFRQDPATGALTASGEPASLKARPINITVDATGRFLLIAYNDPSHLGVHAIAENGAVGAEIVQDGRVDAGIYAHQVRVLPSNRAAVVIARGNDPASGKPEDPGAIKLFTLTEGRLTAAQTVAPGSGYGFGPRHVDFHPSQPWMYAAIERQNTLQMYRIDNDRLSDAPVFTKTTLADPASTLPSQAAGAIHLHPGGGFLYLSNRADRRVDVDGQKVFAGGENSIAVFALDPATGEPTLVQSAPTRSFHVRTFTVDPAGKTLVAASVAPMAVKDGGSVTNVPATLSMFRIGDDGKLTLAATHAVDTAKGPMFWCGFLPLG</sequence>
<keyword evidence="3" id="KW-0732">Signal</keyword>
<dbReference type="InterPro" id="IPR011048">
    <property type="entry name" value="Haem_d1_sf"/>
</dbReference>
<dbReference type="SUPFAM" id="SSF51004">
    <property type="entry name" value="C-terminal (heme d1) domain of cytochrome cd1-nitrite reductase"/>
    <property type="match status" value="1"/>
</dbReference>
<dbReference type="InterPro" id="IPR019405">
    <property type="entry name" value="Lactonase_7-beta_prop"/>
</dbReference>
<reference evidence="4 5" key="1">
    <citation type="submission" date="2020-05" db="EMBL/GenBank/DDBJ databases">
        <title>Azospirillum oleiclasticum sp. nov, a nitrogen-fixing and heavy crude oil-emulsifying bacterium isolated from the crude oil of Yumen Oilfield.</title>
        <authorList>
            <person name="Wu D."/>
            <person name="Cai M."/>
            <person name="Zhang X."/>
        </authorList>
    </citation>
    <scope>NUCLEOTIDE SEQUENCE [LARGE SCALE GENOMIC DNA]</scope>
    <source>
        <strain evidence="4 5">ROY-1-1-2</strain>
    </source>
</reference>
<dbReference type="Gene3D" id="2.130.10.10">
    <property type="entry name" value="YVTN repeat-like/Quinoprotein amine dehydrogenase"/>
    <property type="match status" value="1"/>
</dbReference>
<gene>
    <name evidence="4" type="ORF">HND93_25025</name>
</gene>
<dbReference type="InterPro" id="IPR050282">
    <property type="entry name" value="Cycloisomerase_2"/>
</dbReference>
<dbReference type="PANTHER" id="PTHR30344">
    <property type="entry name" value="6-PHOSPHOGLUCONOLACTONASE-RELATED"/>
    <property type="match status" value="1"/>
</dbReference>
<keyword evidence="2" id="KW-0119">Carbohydrate metabolism</keyword>
<name>A0ABX2TIP9_9PROT</name>
<protein>
    <submittedName>
        <fullName evidence="4">Beta-propeller fold lactonase family protein</fullName>
    </submittedName>
</protein>
<keyword evidence="5" id="KW-1185">Reference proteome</keyword>
<evidence type="ECO:0000256" key="1">
    <source>
        <dbReference type="ARBA" id="ARBA00005564"/>
    </source>
</evidence>
<accession>A0ABX2TIP9</accession>
<evidence type="ECO:0000256" key="2">
    <source>
        <dbReference type="ARBA" id="ARBA00022526"/>
    </source>
</evidence>
<dbReference type="EMBL" id="JABFDB010000023">
    <property type="protein sequence ID" value="NYZ22983.1"/>
    <property type="molecule type" value="Genomic_DNA"/>
</dbReference>
<proteinExistence type="inferred from homology"/>
<dbReference type="PANTHER" id="PTHR30344:SF1">
    <property type="entry name" value="6-PHOSPHOGLUCONOLACTONASE"/>
    <property type="match status" value="1"/>
</dbReference>